<dbReference type="PROSITE" id="PS50110">
    <property type="entry name" value="RESPONSE_REGULATORY"/>
    <property type="match status" value="1"/>
</dbReference>
<keyword evidence="2" id="KW-0805">Transcription regulation</keyword>
<evidence type="ECO:0000256" key="3">
    <source>
        <dbReference type="ARBA" id="ARBA00023125"/>
    </source>
</evidence>
<accession>A0A9D1DPH9</accession>
<reference evidence="9" key="2">
    <citation type="journal article" date="2021" name="PeerJ">
        <title>Extensive microbial diversity within the chicken gut microbiome revealed by metagenomics and culture.</title>
        <authorList>
            <person name="Gilroy R."/>
            <person name="Ravi A."/>
            <person name="Getino M."/>
            <person name="Pursley I."/>
            <person name="Horton D.L."/>
            <person name="Alikhan N.F."/>
            <person name="Baker D."/>
            <person name="Gharbi K."/>
            <person name="Hall N."/>
            <person name="Watson M."/>
            <person name="Adriaenssens E.M."/>
            <person name="Foster-Nyarko E."/>
            <person name="Jarju S."/>
            <person name="Secka A."/>
            <person name="Antonio M."/>
            <person name="Oren A."/>
            <person name="Chaudhuri R.R."/>
            <person name="La Ragione R."/>
            <person name="Hildebrand F."/>
            <person name="Pallen M.J."/>
        </authorList>
    </citation>
    <scope>NUCLEOTIDE SEQUENCE</scope>
    <source>
        <strain evidence="9">ChiSjej1B19-7085</strain>
    </source>
</reference>
<evidence type="ECO:0000256" key="2">
    <source>
        <dbReference type="ARBA" id="ARBA00023015"/>
    </source>
</evidence>
<dbReference type="GO" id="GO:0003700">
    <property type="term" value="F:DNA-binding transcription factor activity"/>
    <property type="evidence" value="ECO:0007669"/>
    <property type="project" value="InterPro"/>
</dbReference>
<dbReference type="Gene3D" id="3.40.50.2300">
    <property type="match status" value="1"/>
</dbReference>
<name>A0A9D1DPH9_9FIRM</name>
<dbReference type="InterPro" id="IPR001789">
    <property type="entry name" value="Sig_transdc_resp-reg_receiver"/>
</dbReference>
<proteinExistence type="predicted"/>
<dbReference type="PROSITE" id="PS01124">
    <property type="entry name" value="HTH_ARAC_FAMILY_2"/>
    <property type="match status" value="1"/>
</dbReference>
<keyword evidence="4" id="KW-0804">Transcription</keyword>
<dbReference type="InterPro" id="IPR009057">
    <property type="entry name" value="Homeodomain-like_sf"/>
</dbReference>
<dbReference type="SUPFAM" id="SSF52172">
    <property type="entry name" value="CheY-like"/>
    <property type="match status" value="1"/>
</dbReference>
<organism evidence="9 10">
    <name type="scientific">Candidatus Gallacutalibacter pullicola</name>
    <dbReference type="NCBI Taxonomy" id="2840830"/>
    <lineage>
        <taxon>Bacteria</taxon>
        <taxon>Bacillati</taxon>
        <taxon>Bacillota</taxon>
        <taxon>Clostridia</taxon>
        <taxon>Eubacteriales</taxon>
        <taxon>Candidatus Gallacutalibacter</taxon>
    </lineage>
</organism>
<keyword evidence="3" id="KW-0238">DNA-binding</keyword>
<dbReference type="Pfam" id="PF00072">
    <property type="entry name" value="Response_reg"/>
    <property type="match status" value="1"/>
</dbReference>
<dbReference type="InterPro" id="IPR011006">
    <property type="entry name" value="CheY-like_superfamily"/>
</dbReference>
<comment type="caution">
    <text evidence="9">The sequence shown here is derived from an EMBL/GenBank/DDBJ whole genome shotgun (WGS) entry which is preliminary data.</text>
</comment>
<protein>
    <recommendedName>
        <fullName evidence="1">Stage 0 sporulation protein A homolog</fullName>
    </recommendedName>
</protein>
<dbReference type="CDD" id="cd17536">
    <property type="entry name" value="REC_YesN-like"/>
    <property type="match status" value="1"/>
</dbReference>
<evidence type="ECO:0000256" key="4">
    <source>
        <dbReference type="ARBA" id="ARBA00023163"/>
    </source>
</evidence>
<dbReference type="AlphaFoldDB" id="A0A9D1DPH9"/>
<dbReference type="InterPro" id="IPR018062">
    <property type="entry name" value="HTH_AraC-typ_CS"/>
</dbReference>
<evidence type="ECO:0000259" key="7">
    <source>
        <dbReference type="PROSITE" id="PS01124"/>
    </source>
</evidence>
<dbReference type="SMART" id="SM00448">
    <property type="entry name" value="REC"/>
    <property type="match status" value="1"/>
</dbReference>
<evidence type="ECO:0000259" key="8">
    <source>
        <dbReference type="PROSITE" id="PS50110"/>
    </source>
</evidence>
<dbReference type="InterPro" id="IPR018060">
    <property type="entry name" value="HTH_AraC"/>
</dbReference>
<dbReference type="PANTHER" id="PTHR43280:SF30">
    <property type="entry name" value="MMSAB OPERON REGULATORY PROTEIN"/>
    <property type="match status" value="1"/>
</dbReference>
<dbReference type="PANTHER" id="PTHR43280">
    <property type="entry name" value="ARAC-FAMILY TRANSCRIPTIONAL REGULATOR"/>
    <property type="match status" value="1"/>
</dbReference>
<dbReference type="Gene3D" id="1.10.10.60">
    <property type="entry name" value="Homeodomain-like"/>
    <property type="match status" value="2"/>
</dbReference>
<dbReference type="Pfam" id="PF12833">
    <property type="entry name" value="HTH_18"/>
    <property type="match status" value="1"/>
</dbReference>
<feature type="domain" description="Response regulatory" evidence="8">
    <location>
        <begin position="3"/>
        <end position="120"/>
    </location>
</feature>
<dbReference type="GO" id="GO:0043565">
    <property type="term" value="F:sequence-specific DNA binding"/>
    <property type="evidence" value="ECO:0007669"/>
    <property type="project" value="InterPro"/>
</dbReference>
<evidence type="ECO:0000313" key="9">
    <source>
        <dbReference type="EMBL" id="HIR56625.1"/>
    </source>
</evidence>
<sequence>MYRVLLVDDEIWSLKGLESSFEWEEEGFSVMERTTSSTEAMKFIEAERPDAVFTDIRMPELSGLDLLRNAREQGIESEFIIISGYAQFDYAQEAVKNGAFDYCLKPIDLAYSRQLLQRLREKLDQNRYRKDAAIFQRLFYEEQLPESMEVFRNTGCLQCIAVLGEEIPFRLWEGIRESFCTGFPSVVLSPGPGRRIILSGCPEEGSGLDGVPLRELRRAGAYVGISRVSKAFEEIPLLVREAFFAASGRFFGKDPGIYRFSESADPYYETYGKKICRLILENRYEEACGVLEEIRVLMKGEELGAGHIVMIWNQIALMLQESGGAGQTLKMQPLDFARISQRFQTVDRLCDYLKVILAELSLRQRDEEDSARTNENFVNLLQYVTENYCGKLSLSELAGQYYLNLSYCSELFKKVTGYTFSDYITRLRMEKAVALLSSQKYSVREAAYLTGYNDAFYFSKVFKKYHGVSPSHFLKRAE</sequence>
<feature type="modified residue" description="4-aspartylphosphate" evidence="6">
    <location>
        <position position="55"/>
    </location>
</feature>
<gene>
    <name evidence="9" type="ORF">IAA54_03070</name>
</gene>
<evidence type="ECO:0000256" key="1">
    <source>
        <dbReference type="ARBA" id="ARBA00018672"/>
    </source>
</evidence>
<reference evidence="9" key="1">
    <citation type="submission" date="2020-10" db="EMBL/GenBank/DDBJ databases">
        <authorList>
            <person name="Gilroy R."/>
        </authorList>
    </citation>
    <scope>NUCLEOTIDE SEQUENCE</scope>
    <source>
        <strain evidence="9">ChiSjej1B19-7085</strain>
    </source>
</reference>
<dbReference type="PROSITE" id="PS00041">
    <property type="entry name" value="HTH_ARAC_FAMILY_1"/>
    <property type="match status" value="1"/>
</dbReference>
<dbReference type="SUPFAM" id="SSF46689">
    <property type="entry name" value="Homeodomain-like"/>
    <property type="match status" value="2"/>
</dbReference>
<comment type="function">
    <text evidence="5">May play the central regulatory role in sporulation. It may be an element of the effector pathway responsible for the activation of sporulation genes in response to nutritional stress. Spo0A may act in concert with spo0H (a sigma factor) to control the expression of some genes that are critical to the sporulation process.</text>
</comment>
<dbReference type="Proteomes" id="UP000886785">
    <property type="component" value="Unassembled WGS sequence"/>
</dbReference>
<dbReference type="EMBL" id="DVHF01000036">
    <property type="protein sequence ID" value="HIR56625.1"/>
    <property type="molecule type" value="Genomic_DNA"/>
</dbReference>
<dbReference type="GO" id="GO:0000160">
    <property type="term" value="P:phosphorelay signal transduction system"/>
    <property type="evidence" value="ECO:0007669"/>
    <property type="project" value="InterPro"/>
</dbReference>
<keyword evidence="6" id="KW-0597">Phosphoprotein</keyword>
<evidence type="ECO:0000256" key="5">
    <source>
        <dbReference type="ARBA" id="ARBA00024867"/>
    </source>
</evidence>
<feature type="domain" description="HTH araC/xylS-type" evidence="7">
    <location>
        <begin position="378"/>
        <end position="476"/>
    </location>
</feature>
<dbReference type="SMART" id="SM00342">
    <property type="entry name" value="HTH_ARAC"/>
    <property type="match status" value="1"/>
</dbReference>
<evidence type="ECO:0000256" key="6">
    <source>
        <dbReference type="PROSITE-ProRule" id="PRU00169"/>
    </source>
</evidence>
<evidence type="ECO:0000313" key="10">
    <source>
        <dbReference type="Proteomes" id="UP000886785"/>
    </source>
</evidence>